<proteinExistence type="predicted"/>
<sequence length="163" mass="17227">MASANTCVPPLTWALLGCCIIVIAAVTTAATNAEQGSNVSDVYAVAGGRAELPCVPPSGASGATQTLVFWYKDGVKTPIYSVDFRSGSRGSQYHSSGTLRGRVSLLSGDSAGGSRQHLSKSLVDGARHLVVEDVRPQDQGRYRCRLDFQTRPTYSAVVTLHVV</sequence>
<reference evidence="3 4" key="1">
    <citation type="submission" date="2024-05" db="EMBL/GenBank/DDBJ databases">
        <authorList>
            <person name="Wallberg A."/>
        </authorList>
    </citation>
    <scope>NUCLEOTIDE SEQUENCE [LARGE SCALE GENOMIC DNA]</scope>
</reference>
<dbReference type="EMBL" id="CAXKWB010001450">
    <property type="protein sequence ID" value="CAL4064378.1"/>
    <property type="molecule type" value="Genomic_DNA"/>
</dbReference>
<dbReference type="SMART" id="SM00409">
    <property type="entry name" value="IG"/>
    <property type="match status" value="1"/>
</dbReference>
<accession>A0AAV2PT97</accession>
<feature type="non-terminal residue" evidence="3">
    <location>
        <position position="163"/>
    </location>
</feature>
<dbReference type="InterPro" id="IPR003599">
    <property type="entry name" value="Ig_sub"/>
</dbReference>
<gene>
    <name evidence="3" type="ORF">MNOR_LOCUS4027</name>
</gene>
<dbReference type="InterPro" id="IPR007110">
    <property type="entry name" value="Ig-like_dom"/>
</dbReference>
<evidence type="ECO:0000313" key="3">
    <source>
        <dbReference type="EMBL" id="CAL4064378.1"/>
    </source>
</evidence>
<dbReference type="InterPro" id="IPR013783">
    <property type="entry name" value="Ig-like_fold"/>
</dbReference>
<organism evidence="3 4">
    <name type="scientific">Meganyctiphanes norvegica</name>
    <name type="common">Northern krill</name>
    <name type="synonym">Thysanopoda norvegica</name>
    <dbReference type="NCBI Taxonomy" id="48144"/>
    <lineage>
        <taxon>Eukaryota</taxon>
        <taxon>Metazoa</taxon>
        <taxon>Ecdysozoa</taxon>
        <taxon>Arthropoda</taxon>
        <taxon>Crustacea</taxon>
        <taxon>Multicrustacea</taxon>
        <taxon>Malacostraca</taxon>
        <taxon>Eumalacostraca</taxon>
        <taxon>Eucarida</taxon>
        <taxon>Euphausiacea</taxon>
        <taxon>Euphausiidae</taxon>
        <taxon>Meganyctiphanes</taxon>
    </lineage>
</organism>
<comment type="caution">
    <text evidence="3">The sequence shown here is derived from an EMBL/GenBank/DDBJ whole genome shotgun (WGS) entry which is preliminary data.</text>
</comment>
<dbReference type="PROSITE" id="PS50835">
    <property type="entry name" value="IG_LIKE"/>
    <property type="match status" value="1"/>
</dbReference>
<keyword evidence="4" id="KW-1185">Reference proteome</keyword>
<dbReference type="PANTHER" id="PTHR23278:SF19">
    <property type="entry name" value="OBSCURIN"/>
    <property type="match status" value="1"/>
</dbReference>
<feature type="signal peptide" evidence="1">
    <location>
        <begin position="1"/>
        <end position="29"/>
    </location>
</feature>
<feature type="domain" description="Ig-like" evidence="2">
    <location>
        <begin position="9"/>
        <end position="159"/>
    </location>
</feature>
<dbReference type="Proteomes" id="UP001497623">
    <property type="component" value="Unassembled WGS sequence"/>
</dbReference>
<dbReference type="InterPro" id="IPR036179">
    <property type="entry name" value="Ig-like_dom_sf"/>
</dbReference>
<evidence type="ECO:0000313" key="4">
    <source>
        <dbReference type="Proteomes" id="UP001497623"/>
    </source>
</evidence>
<dbReference type="SUPFAM" id="SSF48726">
    <property type="entry name" value="Immunoglobulin"/>
    <property type="match status" value="1"/>
</dbReference>
<name>A0AAV2PT97_MEGNR</name>
<evidence type="ECO:0000259" key="2">
    <source>
        <dbReference type="PROSITE" id="PS50835"/>
    </source>
</evidence>
<evidence type="ECO:0000256" key="1">
    <source>
        <dbReference type="SAM" id="SignalP"/>
    </source>
</evidence>
<dbReference type="AlphaFoldDB" id="A0AAV2PT97"/>
<keyword evidence="1" id="KW-0732">Signal</keyword>
<protein>
    <recommendedName>
        <fullName evidence="2">Ig-like domain-containing protein</fullName>
    </recommendedName>
</protein>
<dbReference type="Gene3D" id="2.60.40.10">
    <property type="entry name" value="Immunoglobulins"/>
    <property type="match status" value="1"/>
</dbReference>
<dbReference type="PANTHER" id="PTHR23278">
    <property type="entry name" value="SIDESTEP PROTEIN"/>
    <property type="match status" value="1"/>
</dbReference>
<feature type="chain" id="PRO_5043315317" description="Ig-like domain-containing protein" evidence="1">
    <location>
        <begin position="30"/>
        <end position="163"/>
    </location>
</feature>